<comment type="similarity">
    <text evidence="7">Belongs to the binding-protein-dependent transport system permease family.</text>
</comment>
<feature type="transmembrane region" description="Helical" evidence="7">
    <location>
        <begin position="85"/>
        <end position="107"/>
    </location>
</feature>
<feature type="transmembrane region" description="Helical" evidence="7">
    <location>
        <begin position="272"/>
        <end position="292"/>
    </location>
</feature>
<dbReference type="Gene3D" id="1.10.3720.10">
    <property type="entry name" value="MetI-like"/>
    <property type="match status" value="1"/>
</dbReference>
<keyword evidence="10" id="KW-1185">Reference proteome</keyword>
<dbReference type="PANTHER" id="PTHR43227">
    <property type="entry name" value="BLL4140 PROTEIN"/>
    <property type="match status" value="1"/>
</dbReference>
<keyword evidence="4 7" id="KW-0812">Transmembrane</keyword>
<feature type="transmembrane region" description="Helical" evidence="7">
    <location>
        <begin position="216"/>
        <end position="236"/>
    </location>
</feature>
<feature type="domain" description="ABC transmembrane type-1" evidence="8">
    <location>
        <begin position="81"/>
        <end position="293"/>
    </location>
</feature>
<protein>
    <submittedName>
        <fullName evidence="9">Sugar ABC transporter permease</fullName>
    </submittedName>
</protein>
<dbReference type="AlphaFoldDB" id="A0A919U703"/>
<sequence>MTLHHQTGGPARARAPKWLDRLAPYGFIAPFVVSFALFFAIPSIVSIGLSFTRYSGYGPVEWVGLRNYRSLLDSPNFHQSVLNTLFYWLVPLVPMLGGAFLLAMVVRSKLTRWGRIYKPLLFIPQVMAPVAAGLVWRVILSGNGVVNSVFGLDVNWLGDPDAMKWGVVLLLVWRGLGWYFVVFLAGLTSIPNDLLEAAEMDGTTAWQRVRHVVLPLMRPIVLFALVIDTIASLQLFTEPNLLVGGAGSTTGAPPSAAPVMNQIITNISGGQFGLAAAVGWLMFIAIAVFSVVQFRLFREER</sequence>
<evidence type="ECO:0000256" key="2">
    <source>
        <dbReference type="ARBA" id="ARBA00022448"/>
    </source>
</evidence>
<keyword evidence="3" id="KW-1003">Cell membrane</keyword>
<dbReference type="Proteomes" id="UP000660611">
    <property type="component" value="Unassembled WGS sequence"/>
</dbReference>
<keyword evidence="2 7" id="KW-0813">Transport</keyword>
<keyword evidence="6 7" id="KW-0472">Membrane</keyword>
<evidence type="ECO:0000259" key="8">
    <source>
        <dbReference type="PROSITE" id="PS50928"/>
    </source>
</evidence>
<comment type="caution">
    <text evidence="9">The sequence shown here is derived from an EMBL/GenBank/DDBJ whole genome shotgun (WGS) entry which is preliminary data.</text>
</comment>
<comment type="subcellular location">
    <subcellularLocation>
        <location evidence="1 7">Cell membrane</location>
        <topology evidence="1 7">Multi-pass membrane protein</topology>
    </subcellularLocation>
</comment>
<dbReference type="PANTHER" id="PTHR43227:SF11">
    <property type="entry name" value="BLL4140 PROTEIN"/>
    <property type="match status" value="1"/>
</dbReference>
<gene>
    <name evidence="9" type="ORF">Dsi01nite_030650</name>
</gene>
<dbReference type="InterPro" id="IPR050809">
    <property type="entry name" value="UgpAE/MalFG_permease"/>
</dbReference>
<dbReference type="InterPro" id="IPR000515">
    <property type="entry name" value="MetI-like"/>
</dbReference>
<evidence type="ECO:0000256" key="3">
    <source>
        <dbReference type="ARBA" id="ARBA00022475"/>
    </source>
</evidence>
<dbReference type="CDD" id="cd06261">
    <property type="entry name" value="TM_PBP2"/>
    <property type="match status" value="1"/>
</dbReference>
<feature type="transmembrane region" description="Helical" evidence="7">
    <location>
        <begin position="22"/>
        <end position="45"/>
    </location>
</feature>
<dbReference type="Pfam" id="PF00528">
    <property type="entry name" value="BPD_transp_1"/>
    <property type="match status" value="1"/>
</dbReference>
<feature type="transmembrane region" description="Helical" evidence="7">
    <location>
        <begin position="119"/>
        <end position="139"/>
    </location>
</feature>
<dbReference type="InterPro" id="IPR035906">
    <property type="entry name" value="MetI-like_sf"/>
</dbReference>
<evidence type="ECO:0000313" key="9">
    <source>
        <dbReference type="EMBL" id="GIG45024.1"/>
    </source>
</evidence>
<evidence type="ECO:0000256" key="4">
    <source>
        <dbReference type="ARBA" id="ARBA00022692"/>
    </source>
</evidence>
<dbReference type="GO" id="GO:0005886">
    <property type="term" value="C:plasma membrane"/>
    <property type="evidence" value="ECO:0007669"/>
    <property type="project" value="UniProtKB-SubCell"/>
</dbReference>
<dbReference type="GO" id="GO:0055085">
    <property type="term" value="P:transmembrane transport"/>
    <property type="evidence" value="ECO:0007669"/>
    <property type="project" value="InterPro"/>
</dbReference>
<evidence type="ECO:0000256" key="1">
    <source>
        <dbReference type="ARBA" id="ARBA00004651"/>
    </source>
</evidence>
<dbReference type="EMBL" id="BONQ01000048">
    <property type="protein sequence ID" value="GIG45024.1"/>
    <property type="molecule type" value="Genomic_DNA"/>
</dbReference>
<evidence type="ECO:0000256" key="7">
    <source>
        <dbReference type="RuleBase" id="RU363032"/>
    </source>
</evidence>
<keyword evidence="5 7" id="KW-1133">Transmembrane helix</keyword>
<dbReference type="SUPFAM" id="SSF161098">
    <property type="entry name" value="MetI-like"/>
    <property type="match status" value="1"/>
</dbReference>
<name>A0A919U703_9ACTN</name>
<evidence type="ECO:0000256" key="5">
    <source>
        <dbReference type="ARBA" id="ARBA00022989"/>
    </source>
</evidence>
<reference evidence="9" key="1">
    <citation type="submission" date="2021-01" db="EMBL/GenBank/DDBJ databases">
        <title>Whole genome shotgun sequence of Dactylosporangium siamense NBRC 106093.</title>
        <authorList>
            <person name="Komaki H."/>
            <person name="Tamura T."/>
        </authorList>
    </citation>
    <scope>NUCLEOTIDE SEQUENCE</scope>
    <source>
        <strain evidence="9">NBRC 106093</strain>
    </source>
</reference>
<proteinExistence type="inferred from homology"/>
<organism evidence="9 10">
    <name type="scientific">Dactylosporangium siamense</name>
    <dbReference type="NCBI Taxonomy" id="685454"/>
    <lineage>
        <taxon>Bacteria</taxon>
        <taxon>Bacillati</taxon>
        <taxon>Actinomycetota</taxon>
        <taxon>Actinomycetes</taxon>
        <taxon>Micromonosporales</taxon>
        <taxon>Micromonosporaceae</taxon>
        <taxon>Dactylosporangium</taxon>
    </lineage>
</organism>
<dbReference type="PROSITE" id="PS50928">
    <property type="entry name" value="ABC_TM1"/>
    <property type="match status" value="1"/>
</dbReference>
<evidence type="ECO:0000313" key="10">
    <source>
        <dbReference type="Proteomes" id="UP000660611"/>
    </source>
</evidence>
<feature type="transmembrane region" description="Helical" evidence="7">
    <location>
        <begin position="165"/>
        <end position="187"/>
    </location>
</feature>
<dbReference type="RefSeq" id="WP_203846830.1">
    <property type="nucleotide sequence ID" value="NZ_BAAAVW010000009.1"/>
</dbReference>
<accession>A0A919U703</accession>
<evidence type="ECO:0000256" key="6">
    <source>
        <dbReference type="ARBA" id="ARBA00023136"/>
    </source>
</evidence>